<dbReference type="CDD" id="cd10966">
    <property type="entry name" value="CE4_yadE_5s"/>
    <property type="match status" value="1"/>
</dbReference>
<accession>A0A1E5G1C1</accession>
<proteinExistence type="predicted"/>
<dbReference type="SUPFAM" id="SSF88713">
    <property type="entry name" value="Glycoside hydrolase/deacetylase"/>
    <property type="match status" value="1"/>
</dbReference>
<dbReference type="InterPro" id="IPR011330">
    <property type="entry name" value="Glyco_hydro/deAcase_b/a-brl"/>
</dbReference>
<dbReference type="PANTHER" id="PTHR34216:SF13">
    <property type="entry name" value="XYLANASE_CHITIN DEACETYLASE"/>
    <property type="match status" value="1"/>
</dbReference>
<dbReference type="Proteomes" id="UP000094296">
    <property type="component" value="Unassembled WGS sequence"/>
</dbReference>
<evidence type="ECO:0000259" key="2">
    <source>
        <dbReference type="PROSITE" id="PS51677"/>
    </source>
</evidence>
<dbReference type="InterPro" id="IPR051398">
    <property type="entry name" value="Polysacch_Deacetylase"/>
</dbReference>
<dbReference type="PANTHER" id="PTHR34216">
    <property type="match status" value="1"/>
</dbReference>
<evidence type="ECO:0000256" key="1">
    <source>
        <dbReference type="ARBA" id="ARBA00022729"/>
    </source>
</evidence>
<reference evidence="3 4" key="1">
    <citation type="submission" date="2016-09" db="EMBL/GenBank/DDBJ databases">
        <title>Draft genome sequence for the type strain of Desulfuribacillus alkaliarsenatis AHT28, an obligately anaerobic, sulfidogenic bacterium isolated from Russian soda lake sediments.</title>
        <authorList>
            <person name="Abin C.A."/>
            <person name="Hollibaugh J.T."/>
        </authorList>
    </citation>
    <scope>NUCLEOTIDE SEQUENCE [LARGE SCALE GENOMIC DNA]</scope>
    <source>
        <strain evidence="3 4">AHT28</strain>
    </source>
</reference>
<dbReference type="Gene3D" id="3.20.20.370">
    <property type="entry name" value="Glycoside hydrolase/deacetylase"/>
    <property type="match status" value="1"/>
</dbReference>
<feature type="domain" description="NodB homology" evidence="2">
    <location>
        <begin position="216"/>
        <end position="388"/>
    </location>
</feature>
<dbReference type="InterPro" id="IPR002509">
    <property type="entry name" value="NODB_dom"/>
</dbReference>
<gene>
    <name evidence="3" type="ORF">BHF68_06435</name>
</gene>
<dbReference type="AlphaFoldDB" id="A0A1E5G1C1"/>
<dbReference type="GO" id="GO:0005975">
    <property type="term" value="P:carbohydrate metabolic process"/>
    <property type="evidence" value="ECO:0007669"/>
    <property type="project" value="InterPro"/>
</dbReference>
<dbReference type="PROSITE" id="PS51677">
    <property type="entry name" value="NODB"/>
    <property type="match status" value="1"/>
</dbReference>
<name>A0A1E5G1C1_9FIRM</name>
<dbReference type="GO" id="GO:0016810">
    <property type="term" value="F:hydrolase activity, acting on carbon-nitrogen (but not peptide) bonds"/>
    <property type="evidence" value="ECO:0007669"/>
    <property type="project" value="InterPro"/>
</dbReference>
<organism evidence="3 4">
    <name type="scientific">Desulfuribacillus alkaliarsenatis</name>
    <dbReference type="NCBI Taxonomy" id="766136"/>
    <lineage>
        <taxon>Bacteria</taxon>
        <taxon>Bacillati</taxon>
        <taxon>Bacillota</taxon>
        <taxon>Desulfuribacillia</taxon>
        <taxon>Desulfuribacillales</taxon>
        <taxon>Desulfuribacillaceae</taxon>
        <taxon>Desulfuribacillus</taxon>
    </lineage>
</organism>
<evidence type="ECO:0000313" key="3">
    <source>
        <dbReference type="EMBL" id="OEF96707.1"/>
    </source>
</evidence>
<keyword evidence="4" id="KW-1185">Reference proteome</keyword>
<keyword evidence="1" id="KW-0732">Signal</keyword>
<evidence type="ECO:0000313" key="4">
    <source>
        <dbReference type="Proteomes" id="UP000094296"/>
    </source>
</evidence>
<dbReference type="EMBL" id="MIJE01000030">
    <property type="protein sequence ID" value="OEF96707.1"/>
    <property type="molecule type" value="Genomic_DNA"/>
</dbReference>
<dbReference type="Pfam" id="PF01522">
    <property type="entry name" value="Polysacc_deac_1"/>
    <property type="match status" value="1"/>
</dbReference>
<sequence length="388" mass="44753">MFKTVFKRFGVFTIALAIVTSLYISYINTAIYTCAINISATNTNVAISDFQVEIDALYNQLEPIYVQGTVRWWSLIPNIEAMQKLQQLQQLYSEPNNKFITRDNILQVMADKHNMPVRLLESISGSAGRQTFLEPEEARALIASLYTIKPAKDVPVLSYHHLLRAKENRKYSNNNIAISVEMFEEHMSLLNEHGFVTLTMDELALFLDGLIQIPEKSVVITFDDGYLSNFVYAYPILKDYGFRATIFTITGMLRDEPVEFDPDLLQFFSWQEMDDYRDVFDYAGHTHDLHYISMNVSFLKSRSQSRITKDLKQSRDLLGTDYFAYPYGQYNKNIIQALNEAGYTMAFTTNPYRVEPGTDKYKISRLCVVSKTKLAYFKNFVGIEDMSE</sequence>
<dbReference type="RefSeq" id="WP_069643290.1">
    <property type="nucleotide sequence ID" value="NZ_MIJE01000030.1"/>
</dbReference>
<dbReference type="STRING" id="766136.BHF68_06435"/>
<comment type="caution">
    <text evidence="3">The sequence shown here is derived from an EMBL/GenBank/DDBJ whole genome shotgun (WGS) entry which is preliminary data.</text>
</comment>
<protein>
    <recommendedName>
        <fullName evidence="2">NodB homology domain-containing protein</fullName>
    </recommendedName>
</protein>